<keyword evidence="4" id="KW-1134">Transmembrane beta strand</keyword>
<protein>
    <submittedName>
        <fullName evidence="9">TonB-dependent siderophore receptor</fullName>
    </submittedName>
</protein>
<evidence type="ECO:0000313" key="9">
    <source>
        <dbReference type="EMBL" id="MBV7255269.1"/>
    </source>
</evidence>
<dbReference type="CDD" id="cd01347">
    <property type="entry name" value="ligand_gated_channel"/>
    <property type="match status" value="1"/>
</dbReference>
<comment type="subcellular location">
    <subcellularLocation>
        <location evidence="4">Cell outer membrane</location>
        <topology evidence="4">Multi-pass membrane protein</topology>
    </subcellularLocation>
</comment>
<keyword evidence="3 9" id="KW-0675">Receptor</keyword>
<evidence type="ECO:0000256" key="2">
    <source>
        <dbReference type="ARBA" id="ARBA00023077"/>
    </source>
</evidence>
<comment type="similarity">
    <text evidence="1 4 5">Belongs to the TonB-dependent receptor family.</text>
</comment>
<keyword evidence="2 5" id="KW-0798">TonB box</keyword>
<dbReference type="RefSeq" id="WP_218443544.1">
    <property type="nucleotide sequence ID" value="NZ_JAGSPA010000001.1"/>
</dbReference>
<dbReference type="EMBL" id="JAGSPA010000001">
    <property type="protein sequence ID" value="MBV7255269.1"/>
    <property type="molecule type" value="Genomic_DNA"/>
</dbReference>
<sequence length="706" mass="77326">MLKHMLKKRDYVRSALLLATGTLSIPVYAQSANAVDGADENLDEDTILVIGLRNDRVSEGATGLPLTIKDTPQSVTIIERDFLDDFGLDNINDVLTLATGVNVERVETDRTYFNARGFDIKSMQVDGIGLPFLYEVTGQVDTALFERIEIVKGANGLLTGTGTPSGTINFIRKRPTNDFQMQVSATAGSWDHFRGDVDISGPVSGDGTWSARFVGALETKDSYLDNYSNDRKVLYGIVDGGIGDNGVLTLGITHQDSRSGGVMWGALPTVFSDGTQTDYPVSSSTAQDWTYWNTKRTTAFAEIDFALSDRWTLRSIATLDYGREDSALFYTYGAPDPQTGLGLFGFPAGYSYDVDRKLFDANLVGDISIGGREHDLVLGVNYADADNIYSESPIDFSDPGFGPQPAFPGWTGQESPEPTFMDPIVQGDWNDKHFRAFAVGNFSLSDALNVIAGLNFVSVDSSGSFFGGSRDVKEDKVSPYVGVTYAVTPEINLYASYSDIFQPQPELGAGLVPLGSAKGKSYEAGIKAGLFNDKLLLTAAVFRAEQQNYAEYLTADAGTGVRIYEGNDIDSKGFEFEIVGNITDRWYVRGGYTHVDLKEPGVGDTRTFIPTDTANVSTTFEPIDNLKFGGSLRWQSRATYDNGFTRYSQDPYAVASVFGSYMFSQRLNLTVNVNNIFDTKYYQSLYWDQAFYAAPRQASASLTFTY</sequence>
<dbReference type="InterPro" id="IPR010105">
    <property type="entry name" value="TonB_sidphr_rcpt"/>
</dbReference>
<organism evidence="9 10">
    <name type="scientific">Pacificimonas pallii</name>
    <dbReference type="NCBI Taxonomy" id="2827236"/>
    <lineage>
        <taxon>Bacteria</taxon>
        <taxon>Pseudomonadati</taxon>
        <taxon>Pseudomonadota</taxon>
        <taxon>Alphaproteobacteria</taxon>
        <taxon>Sphingomonadales</taxon>
        <taxon>Sphingosinicellaceae</taxon>
        <taxon>Pacificimonas</taxon>
    </lineage>
</organism>
<feature type="chain" id="PRO_5047173354" evidence="6">
    <location>
        <begin position="30"/>
        <end position="706"/>
    </location>
</feature>
<keyword evidence="4" id="KW-0998">Cell outer membrane</keyword>
<evidence type="ECO:0000256" key="3">
    <source>
        <dbReference type="ARBA" id="ARBA00023170"/>
    </source>
</evidence>
<evidence type="ECO:0000256" key="5">
    <source>
        <dbReference type="RuleBase" id="RU003357"/>
    </source>
</evidence>
<accession>A0ABS6SA70</accession>
<feature type="domain" description="TonB-dependent receptor-like beta-barrel" evidence="7">
    <location>
        <begin position="258"/>
        <end position="676"/>
    </location>
</feature>
<dbReference type="PANTHER" id="PTHR32552">
    <property type="entry name" value="FERRICHROME IRON RECEPTOR-RELATED"/>
    <property type="match status" value="1"/>
</dbReference>
<evidence type="ECO:0000313" key="10">
    <source>
        <dbReference type="Proteomes" id="UP000722336"/>
    </source>
</evidence>
<gene>
    <name evidence="9" type="ORF">KCG44_00575</name>
</gene>
<dbReference type="PANTHER" id="PTHR32552:SF74">
    <property type="entry name" value="HYDROXAMATE SIDEROPHORE RECEPTOR FHUE"/>
    <property type="match status" value="1"/>
</dbReference>
<dbReference type="Proteomes" id="UP000722336">
    <property type="component" value="Unassembled WGS sequence"/>
</dbReference>
<dbReference type="Pfam" id="PF07715">
    <property type="entry name" value="Plug"/>
    <property type="match status" value="1"/>
</dbReference>
<feature type="signal peptide" evidence="6">
    <location>
        <begin position="1"/>
        <end position="29"/>
    </location>
</feature>
<comment type="caution">
    <text evidence="9">The sequence shown here is derived from an EMBL/GenBank/DDBJ whole genome shotgun (WGS) entry which is preliminary data.</text>
</comment>
<evidence type="ECO:0000259" key="7">
    <source>
        <dbReference type="Pfam" id="PF00593"/>
    </source>
</evidence>
<evidence type="ECO:0000256" key="6">
    <source>
        <dbReference type="SAM" id="SignalP"/>
    </source>
</evidence>
<dbReference type="InterPro" id="IPR000531">
    <property type="entry name" value="Beta-barrel_TonB"/>
</dbReference>
<keyword evidence="4" id="KW-0812">Transmembrane</keyword>
<keyword evidence="6" id="KW-0732">Signal</keyword>
<dbReference type="InterPro" id="IPR012910">
    <property type="entry name" value="Plug_dom"/>
</dbReference>
<dbReference type="Pfam" id="PF00593">
    <property type="entry name" value="TonB_dep_Rec_b-barrel"/>
    <property type="match status" value="1"/>
</dbReference>
<keyword evidence="10" id="KW-1185">Reference proteome</keyword>
<proteinExistence type="inferred from homology"/>
<dbReference type="InterPro" id="IPR039426">
    <property type="entry name" value="TonB-dep_rcpt-like"/>
</dbReference>
<keyword evidence="4 5" id="KW-0472">Membrane</keyword>
<evidence type="ECO:0000256" key="4">
    <source>
        <dbReference type="PROSITE-ProRule" id="PRU01360"/>
    </source>
</evidence>
<keyword evidence="4" id="KW-0813">Transport</keyword>
<dbReference type="PROSITE" id="PS52016">
    <property type="entry name" value="TONB_DEPENDENT_REC_3"/>
    <property type="match status" value="1"/>
</dbReference>
<dbReference type="NCBIfam" id="TIGR01783">
    <property type="entry name" value="TonB-siderophor"/>
    <property type="match status" value="1"/>
</dbReference>
<feature type="domain" description="TonB-dependent receptor plug" evidence="8">
    <location>
        <begin position="68"/>
        <end position="167"/>
    </location>
</feature>
<evidence type="ECO:0000259" key="8">
    <source>
        <dbReference type="Pfam" id="PF07715"/>
    </source>
</evidence>
<reference evidence="9 10" key="1">
    <citation type="submission" date="2021-04" db="EMBL/GenBank/DDBJ databases">
        <authorList>
            <person name="Pira H."/>
            <person name="Risdian C."/>
            <person name="Wink J."/>
        </authorList>
    </citation>
    <scope>NUCLEOTIDE SEQUENCE [LARGE SCALE GENOMIC DNA]</scope>
    <source>
        <strain evidence="9 10">WHA3</strain>
    </source>
</reference>
<evidence type="ECO:0000256" key="1">
    <source>
        <dbReference type="ARBA" id="ARBA00009810"/>
    </source>
</evidence>
<name>A0ABS6SA70_9SPHN</name>